<proteinExistence type="predicted"/>
<evidence type="ECO:0000313" key="2">
    <source>
        <dbReference type="Proteomes" id="UP000779809"/>
    </source>
</evidence>
<dbReference type="EMBL" id="JACPNR010000009">
    <property type="protein sequence ID" value="MBI2678637.1"/>
    <property type="molecule type" value="Genomic_DNA"/>
</dbReference>
<reference evidence="1" key="1">
    <citation type="submission" date="2020-07" db="EMBL/GenBank/DDBJ databases">
        <title>Huge and variable diversity of episymbiotic CPR bacteria and DPANN archaea in groundwater ecosystems.</title>
        <authorList>
            <person name="He C.Y."/>
            <person name="Keren R."/>
            <person name="Whittaker M."/>
            <person name="Farag I.F."/>
            <person name="Doudna J."/>
            <person name="Cate J.H.D."/>
            <person name="Banfield J.F."/>
        </authorList>
    </citation>
    <scope>NUCLEOTIDE SEQUENCE</scope>
    <source>
        <strain evidence="1">NC_groundwater_580_Pr5_B-0.1um_64_19</strain>
    </source>
</reference>
<dbReference type="AlphaFoldDB" id="A0A932A8W2"/>
<evidence type="ECO:0000313" key="1">
    <source>
        <dbReference type="EMBL" id="MBI2678637.1"/>
    </source>
</evidence>
<dbReference type="Proteomes" id="UP000779809">
    <property type="component" value="Unassembled WGS sequence"/>
</dbReference>
<name>A0A932A8W2_9BACT</name>
<accession>A0A932A8W2</accession>
<organism evidence="1 2">
    <name type="scientific">Candidatus Korobacter versatilis</name>
    <dbReference type="NCBI Taxonomy" id="658062"/>
    <lineage>
        <taxon>Bacteria</taxon>
        <taxon>Pseudomonadati</taxon>
        <taxon>Acidobacteriota</taxon>
        <taxon>Terriglobia</taxon>
        <taxon>Terriglobales</taxon>
        <taxon>Candidatus Korobacteraceae</taxon>
        <taxon>Candidatus Korobacter</taxon>
    </lineage>
</organism>
<sequence length="63" mass="7174">MNFVIIDTDQKLPEGQKAVVQKYFRGYIPHVVVIDRFGKALYDDAGEVEESIIAKYLDKALSK</sequence>
<gene>
    <name evidence="1" type="ORF">HYX28_07625</name>
</gene>
<comment type="caution">
    <text evidence="1">The sequence shown here is derived from an EMBL/GenBank/DDBJ whole genome shotgun (WGS) entry which is preliminary data.</text>
</comment>
<protein>
    <submittedName>
        <fullName evidence="1">Uncharacterized protein</fullName>
    </submittedName>
</protein>